<keyword evidence="2" id="KW-1185">Reference proteome</keyword>
<accession>A0ABR9KIV1</accession>
<sequence length="81" mass="9042">MLTALGKLMRVSKRMTERTQVPRTIRGTIEAGLESGMGVIPSRWCESARPAARTRMAPHMAPSTPDVVVETTKVRKLHRRS</sequence>
<dbReference type="Proteomes" id="UP000661607">
    <property type="component" value="Unassembled WGS sequence"/>
</dbReference>
<dbReference type="EMBL" id="JADBEF010000001">
    <property type="protein sequence ID" value="MBE1561947.1"/>
    <property type="molecule type" value="Genomic_DNA"/>
</dbReference>
<dbReference type="RefSeq" id="WP_192776781.1">
    <property type="nucleotide sequence ID" value="NZ_BAAASY010000030.1"/>
</dbReference>
<organism evidence="1 2">
    <name type="scientific">Nonomuraea africana</name>
    <dbReference type="NCBI Taxonomy" id="46171"/>
    <lineage>
        <taxon>Bacteria</taxon>
        <taxon>Bacillati</taxon>
        <taxon>Actinomycetota</taxon>
        <taxon>Actinomycetes</taxon>
        <taxon>Streptosporangiales</taxon>
        <taxon>Streptosporangiaceae</taxon>
        <taxon>Nonomuraea</taxon>
    </lineage>
</organism>
<comment type="caution">
    <text evidence="1">The sequence shown here is derived from an EMBL/GenBank/DDBJ whole genome shotgun (WGS) entry which is preliminary data.</text>
</comment>
<evidence type="ECO:0000313" key="2">
    <source>
        <dbReference type="Proteomes" id="UP000661607"/>
    </source>
</evidence>
<name>A0ABR9KIV1_9ACTN</name>
<evidence type="ECO:0000313" key="1">
    <source>
        <dbReference type="EMBL" id="MBE1561947.1"/>
    </source>
</evidence>
<protein>
    <submittedName>
        <fullName evidence="1">Uncharacterized protein</fullName>
    </submittedName>
</protein>
<reference evidence="1 2" key="1">
    <citation type="submission" date="2020-10" db="EMBL/GenBank/DDBJ databases">
        <title>Sequencing the genomes of 1000 actinobacteria strains.</title>
        <authorList>
            <person name="Klenk H.-P."/>
        </authorList>
    </citation>
    <scope>NUCLEOTIDE SEQUENCE [LARGE SCALE GENOMIC DNA]</scope>
    <source>
        <strain evidence="1 2">DSM 43748</strain>
    </source>
</reference>
<gene>
    <name evidence="1" type="ORF">H4W81_004726</name>
</gene>
<proteinExistence type="predicted"/>